<evidence type="ECO:0000313" key="2">
    <source>
        <dbReference type="EMBL" id="KAJ5213628.1"/>
    </source>
</evidence>
<organism evidence="2 3">
    <name type="scientific">Penicillium cf. viridicatum</name>
    <dbReference type="NCBI Taxonomy" id="2972119"/>
    <lineage>
        <taxon>Eukaryota</taxon>
        <taxon>Fungi</taxon>
        <taxon>Dikarya</taxon>
        <taxon>Ascomycota</taxon>
        <taxon>Pezizomycotina</taxon>
        <taxon>Eurotiomycetes</taxon>
        <taxon>Eurotiomycetidae</taxon>
        <taxon>Eurotiales</taxon>
        <taxon>Aspergillaceae</taxon>
        <taxon>Penicillium</taxon>
    </lineage>
</organism>
<feature type="compositionally biased region" description="Basic residues" evidence="1">
    <location>
        <begin position="68"/>
        <end position="79"/>
    </location>
</feature>
<evidence type="ECO:0000256" key="1">
    <source>
        <dbReference type="SAM" id="MobiDB-lite"/>
    </source>
</evidence>
<feature type="compositionally biased region" description="Polar residues" evidence="1">
    <location>
        <begin position="35"/>
        <end position="51"/>
    </location>
</feature>
<reference evidence="2" key="2">
    <citation type="journal article" date="2023" name="IMA Fungus">
        <title>Comparative genomic study of the Penicillium genus elucidates a diverse pangenome and 15 lateral gene transfer events.</title>
        <authorList>
            <person name="Petersen C."/>
            <person name="Sorensen T."/>
            <person name="Nielsen M.R."/>
            <person name="Sondergaard T.E."/>
            <person name="Sorensen J.L."/>
            <person name="Fitzpatrick D.A."/>
            <person name="Frisvad J.C."/>
            <person name="Nielsen K.L."/>
        </authorList>
    </citation>
    <scope>NUCLEOTIDE SEQUENCE</scope>
    <source>
        <strain evidence="2">IBT 20477</strain>
    </source>
</reference>
<name>A0A9W9N5J4_9EURO</name>
<comment type="caution">
    <text evidence="2">The sequence shown here is derived from an EMBL/GenBank/DDBJ whole genome shotgun (WGS) entry which is preliminary data.</text>
</comment>
<dbReference type="AlphaFoldDB" id="A0A9W9N5J4"/>
<feature type="compositionally biased region" description="Low complexity" evidence="1">
    <location>
        <begin position="52"/>
        <end position="67"/>
    </location>
</feature>
<keyword evidence="3" id="KW-1185">Reference proteome</keyword>
<dbReference type="EMBL" id="JAPQKQ010000001">
    <property type="protein sequence ID" value="KAJ5213628.1"/>
    <property type="molecule type" value="Genomic_DNA"/>
</dbReference>
<protein>
    <submittedName>
        <fullName evidence="2">Uncharacterized protein</fullName>
    </submittedName>
</protein>
<feature type="region of interest" description="Disordered" evidence="1">
    <location>
        <begin position="1"/>
        <end position="79"/>
    </location>
</feature>
<gene>
    <name evidence="2" type="ORF">N7449_000797</name>
</gene>
<reference evidence="2" key="1">
    <citation type="submission" date="2022-11" db="EMBL/GenBank/DDBJ databases">
        <authorList>
            <person name="Petersen C."/>
        </authorList>
    </citation>
    <scope>NUCLEOTIDE SEQUENCE</scope>
    <source>
        <strain evidence="2">IBT 20477</strain>
    </source>
</reference>
<sequence length="79" mass="8471">MLGIAPDGPNRMKMHDYQELGLTGSTSRGKRFSTRMPSTKSHSHSQTSAKPSNENTSASSVSSPPSNKKSRRSARPAPS</sequence>
<proteinExistence type="predicted"/>
<accession>A0A9W9N5J4</accession>
<dbReference type="Proteomes" id="UP001150942">
    <property type="component" value="Unassembled WGS sequence"/>
</dbReference>
<evidence type="ECO:0000313" key="3">
    <source>
        <dbReference type="Proteomes" id="UP001150942"/>
    </source>
</evidence>